<dbReference type="Pfam" id="PF00360">
    <property type="entry name" value="PHY"/>
    <property type="match status" value="1"/>
</dbReference>
<keyword evidence="11" id="KW-0675">Receptor</keyword>
<evidence type="ECO:0000256" key="10">
    <source>
        <dbReference type="ARBA" id="ARBA00022991"/>
    </source>
</evidence>
<dbReference type="PROSITE" id="PS50046">
    <property type="entry name" value="PHYTOCHROME_2"/>
    <property type="match status" value="1"/>
</dbReference>
<evidence type="ECO:0000256" key="11">
    <source>
        <dbReference type="ARBA" id="ARBA00023170"/>
    </source>
</evidence>
<keyword evidence="16" id="KW-1185">Reference proteome</keyword>
<dbReference type="PROSITE" id="PS50110">
    <property type="entry name" value="RESPONSE_REGULATORY"/>
    <property type="match status" value="1"/>
</dbReference>
<protein>
    <recommendedName>
        <fullName evidence="2">histidine kinase</fullName>
        <ecNumber evidence="2">2.7.13.3</ecNumber>
    </recommendedName>
</protein>
<accession>A0A5B7YDX2</accession>
<dbReference type="EC" id="2.7.13.3" evidence="2"/>
<dbReference type="InterPro" id="IPR036890">
    <property type="entry name" value="HATPase_C_sf"/>
</dbReference>
<dbReference type="Gene3D" id="3.30.450.20">
    <property type="entry name" value="PAS domain"/>
    <property type="match status" value="1"/>
</dbReference>
<dbReference type="PANTHER" id="PTHR41523:SF7">
    <property type="entry name" value="HISTIDINE KINASE"/>
    <property type="match status" value="1"/>
</dbReference>
<dbReference type="GO" id="GO:0006355">
    <property type="term" value="P:regulation of DNA-templated transcription"/>
    <property type="evidence" value="ECO:0007669"/>
    <property type="project" value="InterPro"/>
</dbReference>
<dbReference type="Gene3D" id="3.30.565.10">
    <property type="entry name" value="Histidine kinase-like ATPase, C-terminal domain"/>
    <property type="match status" value="1"/>
</dbReference>
<feature type="domain" description="Response regulatory" evidence="14">
    <location>
        <begin position="740"/>
        <end position="851"/>
    </location>
</feature>
<dbReference type="Proteomes" id="UP000304912">
    <property type="component" value="Chromosome"/>
</dbReference>
<evidence type="ECO:0000256" key="2">
    <source>
        <dbReference type="ARBA" id="ARBA00012438"/>
    </source>
</evidence>
<evidence type="ECO:0000256" key="12">
    <source>
        <dbReference type="PROSITE-ProRule" id="PRU00169"/>
    </source>
</evidence>
<dbReference type="AlphaFoldDB" id="A0A5B7YDX2"/>
<evidence type="ECO:0000259" key="14">
    <source>
        <dbReference type="PROSITE" id="PS50110"/>
    </source>
</evidence>
<dbReference type="Pfam" id="PF08446">
    <property type="entry name" value="PAS_2"/>
    <property type="match status" value="1"/>
</dbReference>
<dbReference type="InterPro" id="IPR035965">
    <property type="entry name" value="PAS-like_dom_sf"/>
</dbReference>
<dbReference type="InterPro" id="IPR011102">
    <property type="entry name" value="Sig_transdc_His_kinase_HWE"/>
</dbReference>
<comment type="catalytic activity">
    <reaction evidence="1">
        <text>ATP + protein L-histidine = ADP + protein N-phospho-L-histidine.</text>
        <dbReference type="EC" id="2.7.13.3"/>
    </reaction>
</comment>
<keyword evidence="8" id="KW-0418">Kinase</keyword>
<evidence type="ECO:0000256" key="1">
    <source>
        <dbReference type="ARBA" id="ARBA00000085"/>
    </source>
</evidence>
<evidence type="ECO:0000256" key="7">
    <source>
        <dbReference type="ARBA" id="ARBA00022741"/>
    </source>
</evidence>
<dbReference type="SMART" id="SM00448">
    <property type="entry name" value="REC"/>
    <property type="match status" value="1"/>
</dbReference>
<dbReference type="InterPro" id="IPR043150">
    <property type="entry name" value="Phytochrome_PHY_sf"/>
</dbReference>
<dbReference type="OrthoDB" id="9808408at2"/>
<dbReference type="PRINTS" id="PR01033">
    <property type="entry name" value="PHYTOCHROME"/>
</dbReference>
<sequence>MKNSDFIDVDKSVDLTNCDREPIHLLGHTQGFGCFIALRFDWIIAYSSANTNDYFGADSDDVIASPLKNWIDPQTLHDIRSAYQASTITGRNERLFSRAIEATGVPVDISIHHNGTFIIIEFEKITDDRVPEDSFVRSMLSQFHRYSDSQELINSTAQYIQFLTGYDRVMVYQFLPDGAGEVIAEAKNENIDSFFGLRYPASDIPKQARALYLKNLLRVIHDVDSEPVPILPEAEDAEDSIDLSFSTLRAVSPIHIEYLKNMGVKASMSVSLIINGKLWGLIACHHYSPLIPSYFVRTELELFAEVFSLELSSRLMREREDESNRVRNVHNQVMASIGSEGSLLGLLEKQFDTMRALIQCDGIGAVIDEDYRTAGTALSADWVHQLTRYLNRQASSEVITVDSLEKVLKNYDTSSDKIAGVLAIPVSKSPRDYLLFFRMAQTQTVNWAGNPEKPVSFGPNGSRLIPRSSFALWQQTHDDRCEHWSDVDVRSGDSLRVTLLEVIIRHFQERSELQSRASRKHEVLISELNHRVRNILNLVNAIVMQTEQADRDLEDFVRILSGRMMALASAHDQLTASHWNDVSFRQLLETEIQAYAHQGNTIKFEGPDVALKPDATTPVVLAIHELFTNAAKYGALSNSQTKGLVTIEWEVDKQRGMGIHWRESGGPPVAAPKREGFGMILIRNTIPHELDGNVDIEFAPTGVEANIRIPARYLSDSSLSDEGVIEDSTTENRLICLPKRVLVVEDSLVIALDIQKKLKAIGVSEVGVAGNLSTAEQQLKEKQPDLLISDVHLGKETTFEFVQKAVTLGIPSIIVTGYGDALPLPESLKNIPLLTKPVPDNVLLDTLRQLSEDQ</sequence>
<keyword evidence="6" id="KW-0808">Transferase</keyword>
<dbReference type="Pfam" id="PF00072">
    <property type="entry name" value="Response_reg"/>
    <property type="match status" value="1"/>
</dbReference>
<keyword evidence="10" id="KW-0157">Chromophore</keyword>
<evidence type="ECO:0000313" key="16">
    <source>
        <dbReference type="Proteomes" id="UP000304912"/>
    </source>
</evidence>
<dbReference type="InterPro" id="IPR013515">
    <property type="entry name" value="Phytochrome_cen-reg"/>
</dbReference>
<dbReference type="InterPro" id="IPR011006">
    <property type="entry name" value="CheY-like_superfamily"/>
</dbReference>
<dbReference type="GO" id="GO:0000160">
    <property type="term" value="P:phosphorelay signal transduction system"/>
    <property type="evidence" value="ECO:0007669"/>
    <property type="project" value="InterPro"/>
</dbReference>
<evidence type="ECO:0000256" key="8">
    <source>
        <dbReference type="ARBA" id="ARBA00022777"/>
    </source>
</evidence>
<dbReference type="EMBL" id="CP039852">
    <property type="protein sequence ID" value="QCZ93824.1"/>
    <property type="molecule type" value="Genomic_DNA"/>
</dbReference>
<dbReference type="SMART" id="SM00065">
    <property type="entry name" value="GAF"/>
    <property type="match status" value="1"/>
</dbReference>
<feature type="modified residue" description="4-aspartylphosphate" evidence="12">
    <location>
        <position position="790"/>
    </location>
</feature>
<evidence type="ECO:0000256" key="6">
    <source>
        <dbReference type="ARBA" id="ARBA00022679"/>
    </source>
</evidence>
<dbReference type="Pfam" id="PF07536">
    <property type="entry name" value="HWE_HK"/>
    <property type="match status" value="1"/>
</dbReference>
<keyword evidence="7" id="KW-0547">Nucleotide-binding</keyword>
<dbReference type="PANTHER" id="PTHR41523">
    <property type="entry name" value="TWO-COMPONENT SYSTEM SENSOR PROTEIN"/>
    <property type="match status" value="1"/>
</dbReference>
<organism evidence="15 16">
    <name type="scientific">Salinimonas iocasae</name>
    <dbReference type="NCBI Taxonomy" id="2572577"/>
    <lineage>
        <taxon>Bacteria</taxon>
        <taxon>Pseudomonadati</taxon>
        <taxon>Pseudomonadota</taxon>
        <taxon>Gammaproteobacteria</taxon>
        <taxon>Alteromonadales</taxon>
        <taxon>Alteromonadaceae</taxon>
        <taxon>Alteromonas/Salinimonas group</taxon>
        <taxon>Salinimonas</taxon>
    </lineage>
</organism>
<keyword evidence="5" id="KW-0716">Sensory transduction</keyword>
<evidence type="ECO:0000313" key="15">
    <source>
        <dbReference type="EMBL" id="QCZ93824.1"/>
    </source>
</evidence>
<dbReference type="GO" id="GO:0009584">
    <property type="term" value="P:detection of visible light"/>
    <property type="evidence" value="ECO:0007669"/>
    <property type="project" value="InterPro"/>
</dbReference>
<dbReference type="InterPro" id="IPR016132">
    <property type="entry name" value="Phyto_chromo_attachment"/>
</dbReference>
<evidence type="ECO:0000259" key="13">
    <source>
        <dbReference type="PROSITE" id="PS50046"/>
    </source>
</evidence>
<reference evidence="15 16" key="1">
    <citation type="submission" date="2019-04" db="EMBL/GenBank/DDBJ databases">
        <title>Salinimonas iocasae sp. nov., a halophilic bacterium isolated from the outer tube casing of tubeworms in Okinawa Trough.</title>
        <authorList>
            <person name="Zhang H."/>
            <person name="Wang H."/>
            <person name="Li C."/>
        </authorList>
    </citation>
    <scope>NUCLEOTIDE SEQUENCE [LARGE SCALE GENOMIC DNA]</scope>
    <source>
        <strain evidence="15 16">KX18D6</strain>
    </source>
</reference>
<dbReference type="RefSeq" id="WP_139756567.1">
    <property type="nucleotide sequence ID" value="NZ_CP039852.1"/>
</dbReference>
<evidence type="ECO:0000256" key="4">
    <source>
        <dbReference type="ARBA" id="ARBA00022553"/>
    </source>
</evidence>
<evidence type="ECO:0000256" key="3">
    <source>
        <dbReference type="ARBA" id="ARBA00022543"/>
    </source>
</evidence>
<proteinExistence type="predicted"/>
<keyword evidence="3" id="KW-0600">Photoreceptor protein</keyword>
<dbReference type="SUPFAM" id="SSF55781">
    <property type="entry name" value="GAF domain-like"/>
    <property type="match status" value="2"/>
</dbReference>
<evidence type="ECO:0000256" key="9">
    <source>
        <dbReference type="ARBA" id="ARBA00022840"/>
    </source>
</evidence>
<keyword evidence="9" id="KW-0067">ATP-binding</keyword>
<dbReference type="Pfam" id="PF01590">
    <property type="entry name" value="GAF"/>
    <property type="match status" value="1"/>
</dbReference>
<keyword evidence="4 12" id="KW-0597">Phosphoprotein</keyword>
<dbReference type="Gene3D" id="3.30.450.40">
    <property type="match status" value="1"/>
</dbReference>
<dbReference type="SMART" id="SM00911">
    <property type="entry name" value="HWE_HK"/>
    <property type="match status" value="1"/>
</dbReference>
<dbReference type="KEGG" id="salk:FBQ74_10150"/>
<gene>
    <name evidence="15" type="ORF">FBQ74_10150</name>
</gene>
<dbReference type="Gene3D" id="3.40.50.2300">
    <property type="match status" value="1"/>
</dbReference>
<dbReference type="GO" id="GO:0005524">
    <property type="term" value="F:ATP binding"/>
    <property type="evidence" value="ECO:0007669"/>
    <property type="project" value="UniProtKB-KW"/>
</dbReference>
<dbReference type="InterPro" id="IPR003018">
    <property type="entry name" value="GAF"/>
</dbReference>
<dbReference type="InterPro" id="IPR001294">
    <property type="entry name" value="Phytochrome"/>
</dbReference>
<dbReference type="GO" id="GO:0009881">
    <property type="term" value="F:photoreceptor activity"/>
    <property type="evidence" value="ECO:0007669"/>
    <property type="project" value="UniProtKB-KW"/>
</dbReference>
<dbReference type="InterPro" id="IPR001789">
    <property type="entry name" value="Sig_transdc_resp-reg_receiver"/>
</dbReference>
<evidence type="ECO:0000256" key="5">
    <source>
        <dbReference type="ARBA" id="ARBA00022606"/>
    </source>
</evidence>
<dbReference type="GO" id="GO:0004673">
    <property type="term" value="F:protein histidine kinase activity"/>
    <property type="evidence" value="ECO:0007669"/>
    <property type="project" value="UniProtKB-EC"/>
</dbReference>
<dbReference type="SUPFAM" id="SSF52172">
    <property type="entry name" value="CheY-like"/>
    <property type="match status" value="1"/>
</dbReference>
<dbReference type="SUPFAM" id="SSF55785">
    <property type="entry name" value="PYP-like sensor domain (PAS domain)"/>
    <property type="match status" value="1"/>
</dbReference>
<dbReference type="InterPro" id="IPR013654">
    <property type="entry name" value="PAS_2"/>
</dbReference>
<name>A0A5B7YDX2_9ALTE</name>
<dbReference type="InterPro" id="IPR029016">
    <property type="entry name" value="GAF-like_dom_sf"/>
</dbReference>
<dbReference type="Gene3D" id="3.30.450.270">
    <property type="match status" value="1"/>
</dbReference>
<feature type="domain" description="Phytochrome chromophore attachment site" evidence="13">
    <location>
        <begin position="148"/>
        <end position="309"/>
    </location>
</feature>